<organism evidence="1 2">
    <name type="scientific">Candidatus Accumulibacter meliphilus</name>
    <dbReference type="NCBI Taxonomy" id="2211374"/>
    <lineage>
        <taxon>Bacteria</taxon>
        <taxon>Pseudomonadati</taxon>
        <taxon>Pseudomonadota</taxon>
        <taxon>Betaproteobacteria</taxon>
        <taxon>Candidatus Accumulibacter</taxon>
    </lineage>
</organism>
<protein>
    <submittedName>
        <fullName evidence="1">Uncharacterized protein</fullName>
    </submittedName>
</protein>
<sequence length="325" mass="36407">MNNVYCLEPASTCEQLPTEGTRRVIADEERVLYDGYWIKTYPVPVDSLQGKKSLIEALARRLFNHTEHGLNIPGCRLGEARQSYATEAEPARRRVKAGMLAGALFNRATDIFKRLVELQADGIEILCDNALMRECGHCLLEAMELGRCVLHRSGEEGIDELWGEPFRAFSIPVEDFYESRYVKIGQSMRDIDLLAAAMISNFSRIPTFETVETPIRDFANAAKVKTETLRTDPGIFDVWSHLVTAGERLAHFTPQAAAEAGEKRPGSPLHSLSDGLRLLRNGRDLVFYIARARTPMPKSTHEYIERCEAYLSSGRVSFMPAALPA</sequence>
<dbReference type="Proteomes" id="UP000253831">
    <property type="component" value="Unassembled WGS sequence"/>
</dbReference>
<accession>A0A369XKT0</accession>
<comment type="caution">
    <text evidence="1">The sequence shown here is derived from an EMBL/GenBank/DDBJ whole genome shotgun (WGS) entry which is preliminary data.</text>
</comment>
<reference evidence="1 2" key="1">
    <citation type="submission" date="2018-05" db="EMBL/GenBank/DDBJ databases">
        <title>Integrated omic analyses show evidence that a Ca. Accumulibacter phosphatis strain performs denitrification under micro-aerobic conditions.</title>
        <authorList>
            <person name="Camejo P.Y."/>
            <person name="Katherine M.D."/>
            <person name="Daniel N.R."/>
        </authorList>
    </citation>
    <scope>NUCLEOTIDE SEQUENCE [LARGE SCALE GENOMIC DNA]</scope>
    <source>
        <strain evidence="1">UW-LDO-IC</strain>
    </source>
</reference>
<name>A0A369XKT0_9PROT</name>
<evidence type="ECO:0000313" key="1">
    <source>
        <dbReference type="EMBL" id="RDE49039.1"/>
    </source>
</evidence>
<dbReference type="EMBL" id="QPGA01000061">
    <property type="protein sequence ID" value="RDE49039.1"/>
    <property type="molecule type" value="Genomic_DNA"/>
</dbReference>
<dbReference type="AlphaFoldDB" id="A0A369XKT0"/>
<proteinExistence type="predicted"/>
<evidence type="ECO:0000313" key="2">
    <source>
        <dbReference type="Proteomes" id="UP000253831"/>
    </source>
</evidence>
<gene>
    <name evidence="1" type="ORF">DVS81_18785</name>
</gene>